<dbReference type="EMBL" id="JADWDJ010000004">
    <property type="protein sequence ID" value="KAG5282343.1"/>
    <property type="molecule type" value="Genomic_DNA"/>
</dbReference>
<feature type="region of interest" description="Disordered" evidence="1">
    <location>
        <begin position="1"/>
        <end position="22"/>
    </location>
</feature>
<evidence type="ECO:0000313" key="4">
    <source>
        <dbReference type="Proteomes" id="UP000823561"/>
    </source>
</evidence>
<proteinExistence type="predicted"/>
<accession>A0AAV6H501</accession>
<keyword evidence="2" id="KW-1133">Transmembrane helix</keyword>
<gene>
    <name evidence="3" type="ORF">AALO_G00054950</name>
</gene>
<comment type="caution">
    <text evidence="3">The sequence shown here is derived from an EMBL/GenBank/DDBJ whole genome shotgun (WGS) entry which is preliminary data.</text>
</comment>
<keyword evidence="2" id="KW-0812">Transmembrane</keyword>
<reference evidence="3" key="1">
    <citation type="submission" date="2020-10" db="EMBL/GenBank/DDBJ databases">
        <title>Chromosome-scale genome assembly of the Allis shad, Alosa alosa.</title>
        <authorList>
            <person name="Margot Z."/>
            <person name="Christophe K."/>
            <person name="Cabau C."/>
            <person name="Louis A."/>
            <person name="Berthelot C."/>
            <person name="Parey E."/>
            <person name="Roest Crollius H."/>
            <person name="Montfort J."/>
            <person name="Robinson-Rechavi M."/>
            <person name="Bucao C."/>
            <person name="Bouchez O."/>
            <person name="Gislard M."/>
            <person name="Lluch J."/>
            <person name="Milhes M."/>
            <person name="Lampietro C."/>
            <person name="Lopez Roques C."/>
            <person name="Donnadieu C."/>
            <person name="Braasch I."/>
            <person name="Desvignes T."/>
            <person name="Postlethwait J."/>
            <person name="Bobe J."/>
            <person name="Guiguen Y."/>
        </authorList>
    </citation>
    <scope>NUCLEOTIDE SEQUENCE</scope>
    <source>
        <strain evidence="3">M-15738</strain>
        <tissue evidence="3">Blood</tissue>
    </source>
</reference>
<keyword evidence="4" id="KW-1185">Reference proteome</keyword>
<evidence type="ECO:0000256" key="1">
    <source>
        <dbReference type="SAM" id="MobiDB-lite"/>
    </source>
</evidence>
<organism evidence="3 4">
    <name type="scientific">Alosa alosa</name>
    <name type="common">allis shad</name>
    <dbReference type="NCBI Taxonomy" id="278164"/>
    <lineage>
        <taxon>Eukaryota</taxon>
        <taxon>Metazoa</taxon>
        <taxon>Chordata</taxon>
        <taxon>Craniata</taxon>
        <taxon>Vertebrata</taxon>
        <taxon>Euteleostomi</taxon>
        <taxon>Actinopterygii</taxon>
        <taxon>Neopterygii</taxon>
        <taxon>Teleostei</taxon>
        <taxon>Clupei</taxon>
        <taxon>Clupeiformes</taxon>
        <taxon>Clupeoidei</taxon>
        <taxon>Clupeidae</taxon>
        <taxon>Alosa</taxon>
    </lineage>
</organism>
<dbReference type="Proteomes" id="UP000823561">
    <property type="component" value="Chromosome 4"/>
</dbReference>
<keyword evidence="2" id="KW-0472">Membrane</keyword>
<name>A0AAV6H501_9TELE</name>
<evidence type="ECO:0000313" key="3">
    <source>
        <dbReference type="EMBL" id="KAG5282343.1"/>
    </source>
</evidence>
<evidence type="ECO:0000256" key="2">
    <source>
        <dbReference type="SAM" id="Phobius"/>
    </source>
</evidence>
<dbReference type="AlphaFoldDB" id="A0AAV6H501"/>
<sequence length="85" mass="9135">MASIAPMNATSVKPVTEPPTQPDSAVIGVVVVLVLLTLAAGAFLLYRYLCHNKGAYRTTGEPAPGEDPDQVYNDTVVPIKKEYFI</sequence>
<protein>
    <submittedName>
        <fullName evidence="3">Uncharacterized protein</fullName>
    </submittedName>
</protein>
<feature type="transmembrane region" description="Helical" evidence="2">
    <location>
        <begin position="25"/>
        <end position="49"/>
    </location>
</feature>